<gene>
    <name evidence="2" type="primary">cas7e</name>
    <name evidence="2" type="ORF">KHC33_12680</name>
</gene>
<feature type="region of interest" description="Disordered" evidence="1">
    <location>
        <begin position="119"/>
        <end position="145"/>
    </location>
</feature>
<dbReference type="Pfam" id="PF09344">
    <property type="entry name" value="Cas_CT1975"/>
    <property type="match status" value="1"/>
</dbReference>
<dbReference type="EMBL" id="CP075546">
    <property type="protein sequence ID" value="QVV88179.1"/>
    <property type="molecule type" value="Genomic_DNA"/>
</dbReference>
<proteinExistence type="predicted"/>
<dbReference type="RefSeq" id="WP_214418996.1">
    <property type="nucleotide sequence ID" value="NZ_CP075546.1"/>
</dbReference>
<dbReference type="KEGG" id="mrtj:KHC33_12680"/>
<evidence type="ECO:0000256" key="1">
    <source>
        <dbReference type="SAM" id="MobiDB-lite"/>
    </source>
</evidence>
<organism evidence="2 3">
    <name type="scientific">Methanospirillum purgamenti</name>
    <dbReference type="NCBI Taxonomy" id="2834276"/>
    <lineage>
        <taxon>Archaea</taxon>
        <taxon>Methanobacteriati</taxon>
        <taxon>Methanobacteriota</taxon>
        <taxon>Stenosarchaea group</taxon>
        <taxon>Methanomicrobia</taxon>
        <taxon>Methanomicrobiales</taxon>
        <taxon>Methanospirillaceae</taxon>
        <taxon>Methanospirillum</taxon>
    </lineage>
</organism>
<evidence type="ECO:0000313" key="2">
    <source>
        <dbReference type="EMBL" id="QVV88179.1"/>
    </source>
</evidence>
<accession>A0A8E7AZQ3</accession>
<dbReference type="GeneID" id="65098054"/>
<name>A0A8E7AZQ3_9EURY</name>
<dbReference type="AlphaFoldDB" id="A0A8E7AZQ3"/>
<protein>
    <submittedName>
        <fullName evidence="2">Type I-E CRISPR-associated protein Cas7/Cse4/CasC</fullName>
    </submittedName>
</protein>
<feature type="compositionally biased region" description="Basic and acidic residues" evidence="1">
    <location>
        <begin position="119"/>
        <end position="139"/>
    </location>
</feature>
<dbReference type="Proteomes" id="UP000680656">
    <property type="component" value="Chromosome"/>
</dbReference>
<dbReference type="NCBIfam" id="TIGR01869">
    <property type="entry name" value="casC_Cse4"/>
    <property type="match status" value="1"/>
</dbReference>
<evidence type="ECO:0000313" key="3">
    <source>
        <dbReference type="Proteomes" id="UP000680656"/>
    </source>
</evidence>
<dbReference type="InterPro" id="IPR010148">
    <property type="entry name" value="CRISPR-assoc_prot_CT1975"/>
</dbReference>
<reference evidence="2 3" key="1">
    <citation type="submission" date="2021-05" db="EMBL/GenBank/DDBJ databases">
        <title>A novel Methanospirillum isolate from a pyrite-forming mixed culture.</title>
        <authorList>
            <person name="Bunk B."/>
            <person name="Sproer C."/>
            <person name="Spring S."/>
            <person name="Pester M."/>
        </authorList>
    </citation>
    <scope>NUCLEOTIDE SEQUENCE [LARGE SCALE GENOMIC DNA]</scope>
    <source>
        <strain evidence="2 3">J.3.6.1-F.2.7.3</strain>
    </source>
</reference>
<sequence>MSEFIQIHMLASYPPSNLNRDDLGRPKTATVGGTQRIRVSSQSLKRSWRTSEAFSDALKGTIGIRTRDMGVKIKKALVEGRLLSDILEGNESAPSREIVKDEKKASEWAMKISSHFGKIEGGKEKDTDKKGEKSDEKSTKNPLSHKQMVHYSPEEIAGIDELIGRIADGEKISDDDCIRLRSDHKAVDIALFGRMLADNATYNTDAAVQVSHAITVHDTPVEDDYFTAVDDLNQLDDTAGAGHIGEAEFGAGLFYTYICINRDLLIENLQNDTELANQSIKALIRASSMVSPSGKQNSFASRSYASYLLVEKSTEQPRSLAAAFFKPISGKDIYGDAVKNLEGLRDRMDNAYGTSFKQSSRSMNVIDGTGSITDIISFVLES</sequence>
<keyword evidence="3" id="KW-1185">Reference proteome</keyword>